<dbReference type="EMBL" id="SNZJ01000014">
    <property type="protein sequence ID" value="TDR52053.1"/>
    <property type="molecule type" value="Genomic_DNA"/>
</dbReference>
<organism evidence="1 2">
    <name type="scientific">Halomonas ventosae</name>
    <dbReference type="NCBI Taxonomy" id="229007"/>
    <lineage>
        <taxon>Bacteria</taxon>
        <taxon>Pseudomonadati</taxon>
        <taxon>Pseudomonadota</taxon>
        <taxon>Gammaproteobacteria</taxon>
        <taxon>Oceanospirillales</taxon>
        <taxon>Halomonadaceae</taxon>
        <taxon>Halomonas</taxon>
    </lineage>
</organism>
<name>A0A4R6ZIH7_9GAMM</name>
<protein>
    <submittedName>
        <fullName evidence="1">Uncharacterized protein</fullName>
    </submittedName>
</protein>
<evidence type="ECO:0000313" key="1">
    <source>
        <dbReference type="EMBL" id="TDR52053.1"/>
    </source>
</evidence>
<sequence>MPTNQIGMPDANVNLVAAMAAEKMVTEALIPQHMMR</sequence>
<reference evidence="1 2" key="1">
    <citation type="submission" date="2019-03" db="EMBL/GenBank/DDBJ databases">
        <title>Genomic Encyclopedia of Type Strains, Phase III (KMG-III): the genomes of soil and plant-associated and newly described type strains.</title>
        <authorList>
            <person name="Whitman W."/>
        </authorList>
    </citation>
    <scope>NUCLEOTIDE SEQUENCE [LARGE SCALE GENOMIC DNA]</scope>
    <source>
        <strain evidence="1 2">CECT 5797</strain>
    </source>
</reference>
<comment type="caution">
    <text evidence="1">The sequence shown here is derived from an EMBL/GenBank/DDBJ whole genome shotgun (WGS) entry which is preliminary data.</text>
</comment>
<evidence type="ECO:0000313" key="2">
    <source>
        <dbReference type="Proteomes" id="UP000295212"/>
    </source>
</evidence>
<proteinExistence type="predicted"/>
<gene>
    <name evidence="1" type="ORF">DFP85_11426</name>
</gene>
<dbReference type="AlphaFoldDB" id="A0A4R6ZIH7"/>
<dbReference type="Proteomes" id="UP000295212">
    <property type="component" value="Unassembled WGS sequence"/>
</dbReference>
<accession>A0A4R6ZIH7</accession>